<evidence type="ECO:0008006" key="5">
    <source>
        <dbReference type="Google" id="ProtNLM"/>
    </source>
</evidence>
<reference evidence="3" key="1">
    <citation type="submission" date="2021-01" db="EMBL/GenBank/DDBJ databases">
        <authorList>
            <person name="Kaushik A."/>
        </authorList>
    </citation>
    <scope>NUCLEOTIDE SEQUENCE</scope>
    <source>
        <strain evidence="3">AG1-1B</strain>
    </source>
</reference>
<organism evidence="3 4">
    <name type="scientific">Rhizoctonia solani</name>
    <dbReference type="NCBI Taxonomy" id="456999"/>
    <lineage>
        <taxon>Eukaryota</taxon>
        <taxon>Fungi</taxon>
        <taxon>Dikarya</taxon>
        <taxon>Basidiomycota</taxon>
        <taxon>Agaricomycotina</taxon>
        <taxon>Agaricomycetes</taxon>
        <taxon>Cantharellales</taxon>
        <taxon>Ceratobasidiaceae</taxon>
        <taxon>Rhizoctonia</taxon>
    </lineage>
</organism>
<dbReference type="InterPro" id="IPR038765">
    <property type="entry name" value="Papain-like_cys_pep_sf"/>
</dbReference>
<dbReference type="EMBL" id="CAJMWQ010001192">
    <property type="protein sequence ID" value="CAE6439954.1"/>
    <property type="molecule type" value="Genomic_DNA"/>
</dbReference>
<name>A0A8H2Y5L6_9AGAM</name>
<evidence type="ECO:0000256" key="2">
    <source>
        <dbReference type="SAM" id="MobiDB-lite"/>
    </source>
</evidence>
<feature type="region of interest" description="Disordered" evidence="2">
    <location>
        <begin position="535"/>
        <end position="563"/>
    </location>
</feature>
<gene>
    <name evidence="3" type="ORF">RDB_LOCUS68682</name>
</gene>
<comment type="caution">
    <text evidence="3">The sequence shown here is derived from an EMBL/GenBank/DDBJ whole genome shotgun (WGS) entry which is preliminary data.</text>
</comment>
<sequence>MGAGSPVNNNLADILEYHIAADGLGFVRETLPDALAFKVVRSAKQPGGTGKFGFPSRLWFDRWVADKRDFVLRTVKAREKDIEEQLKRIESENLKLKRCEGRDTLADLRACIRHFEHTATDGGDPKRKVRNENTLGKLKSVLKDIEDKLAVVIHDGLLGRAHIFSYIRYNGKWWKVVDGDVTEASEETVLGDSSGVHLGSGAFLMLYSKPTEEKETPWPRKDRIKSQKLDEEFRATLPPTVRFKFEKSARIISPADSDEEEYMDAEESITVETDPVVDEVRELADNKPNKQGDESDQRRDDGMQDAAWIGQKQAEPKDLGLVDLREPDCFFFVLDTTAPSPLPCVIAMASSQVVGRHEVFEYSYRVGPKDARKRIKLVVIQRREQRRKSLVAAGRIFEHAPVRLRLNLHRAKYGDPEIVSGARQVPITLRRKAKPAPNTIIVQRKVAQPQPTVIIQHAKQKPAPPPKENVIMIQPAPPINSQPRRIALVDQPRTPPESTYGPPESAYGPPESAYGPPGSAYGPPEVVVIPPTQTPSPETVIIDRPPSRTSSVGSVTRPKVKRSNSLTNSFRRFPSLMGLIRRNSRDRGSGTTVVSEGEHGDYVDIDPRTSQEDVIIEERESQLGSPIAASARHGPPSVSESFRAPTVPGSVASGRSGRSGRSRAMSFGSPKNRLVKASPHQVPLPGSQSPSSGTYPLHARESAEYEHARSVTSHHTGD</sequence>
<evidence type="ECO:0000256" key="1">
    <source>
        <dbReference type="SAM" id="Coils"/>
    </source>
</evidence>
<dbReference type="AlphaFoldDB" id="A0A8H2Y5L6"/>
<dbReference type="Proteomes" id="UP000663826">
    <property type="component" value="Unassembled WGS sequence"/>
</dbReference>
<dbReference type="SUPFAM" id="SSF54001">
    <property type="entry name" value="Cysteine proteinases"/>
    <property type="match status" value="1"/>
</dbReference>
<feature type="region of interest" description="Disordered" evidence="2">
    <location>
        <begin position="491"/>
        <end position="516"/>
    </location>
</feature>
<proteinExistence type="predicted"/>
<feature type="region of interest" description="Disordered" evidence="2">
    <location>
        <begin position="621"/>
        <end position="718"/>
    </location>
</feature>
<accession>A0A8H2Y5L6</accession>
<feature type="coiled-coil region" evidence="1">
    <location>
        <begin position="72"/>
        <end position="102"/>
    </location>
</feature>
<protein>
    <recommendedName>
        <fullName evidence="5">USP domain-containing protein</fullName>
    </recommendedName>
</protein>
<feature type="compositionally biased region" description="Basic and acidic residues" evidence="2">
    <location>
        <begin position="596"/>
        <end position="609"/>
    </location>
</feature>
<evidence type="ECO:0000313" key="4">
    <source>
        <dbReference type="Proteomes" id="UP000663826"/>
    </source>
</evidence>
<feature type="non-terminal residue" evidence="3">
    <location>
        <position position="1"/>
    </location>
</feature>
<dbReference type="Gene3D" id="3.90.70.10">
    <property type="entry name" value="Cysteine proteinases"/>
    <property type="match status" value="1"/>
</dbReference>
<feature type="region of interest" description="Disordered" evidence="2">
    <location>
        <begin position="282"/>
        <end position="302"/>
    </location>
</feature>
<keyword evidence="1" id="KW-0175">Coiled coil</keyword>
<feature type="region of interest" description="Disordered" evidence="2">
    <location>
        <begin position="582"/>
        <end position="609"/>
    </location>
</feature>
<evidence type="ECO:0000313" key="3">
    <source>
        <dbReference type="EMBL" id="CAE6439954.1"/>
    </source>
</evidence>
<feature type="compositionally biased region" description="Basic and acidic residues" evidence="2">
    <location>
        <begin position="698"/>
        <end position="718"/>
    </location>
</feature>